<keyword evidence="1" id="KW-0472">Membrane</keyword>
<evidence type="ECO:0000256" key="1">
    <source>
        <dbReference type="SAM" id="Phobius"/>
    </source>
</evidence>
<evidence type="ECO:0000313" key="2">
    <source>
        <dbReference type="EMBL" id="VDO41651.1"/>
    </source>
</evidence>
<sequence>MYTMIDIKVYNGLQQLRYKPGAESRFFIICNLCIIILSITFVEVL</sequence>
<dbReference type="AlphaFoldDB" id="A0A183HBW8"/>
<proteinExistence type="predicted"/>
<evidence type="ECO:0000313" key="3">
    <source>
        <dbReference type="Proteomes" id="UP000267606"/>
    </source>
</evidence>
<dbReference type="Proteomes" id="UP000267606">
    <property type="component" value="Unassembled WGS sequence"/>
</dbReference>
<accession>A0A183HBW8</accession>
<feature type="transmembrane region" description="Helical" evidence="1">
    <location>
        <begin position="26"/>
        <end position="44"/>
    </location>
</feature>
<organism evidence="4">
    <name type="scientific">Onchocerca flexuosa</name>
    <dbReference type="NCBI Taxonomy" id="387005"/>
    <lineage>
        <taxon>Eukaryota</taxon>
        <taxon>Metazoa</taxon>
        <taxon>Ecdysozoa</taxon>
        <taxon>Nematoda</taxon>
        <taxon>Chromadorea</taxon>
        <taxon>Rhabditida</taxon>
        <taxon>Spirurina</taxon>
        <taxon>Spiruromorpha</taxon>
        <taxon>Filarioidea</taxon>
        <taxon>Onchocercidae</taxon>
        <taxon>Onchocerca</taxon>
    </lineage>
</organism>
<keyword evidence="1" id="KW-1133">Transmembrane helix</keyword>
<name>A0A183HBW8_9BILA</name>
<keyword evidence="3" id="KW-1185">Reference proteome</keyword>
<gene>
    <name evidence="2" type="ORF">OFLC_LOCUS4977</name>
</gene>
<dbReference type="EMBL" id="UZAJ01004065">
    <property type="protein sequence ID" value="VDO41651.1"/>
    <property type="molecule type" value="Genomic_DNA"/>
</dbReference>
<reference evidence="4" key="1">
    <citation type="submission" date="2016-06" db="UniProtKB">
        <authorList>
            <consortium name="WormBaseParasite"/>
        </authorList>
    </citation>
    <scope>IDENTIFICATION</scope>
</reference>
<keyword evidence="1" id="KW-0812">Transmembrane</keyword>
<protein>
    <submittedName>
        <fullName evidence="4">DUF4422 domain-containing protein</fullName>
    </submittedName>
</protein>
<evidence type="ECO:0000313" key="4">
    <source>
        <dbReference type="WBParaSite" id="OFLC_0000497901-mRNA-1"/>
    </source>
</evidence>
<reference evidence="2 3" key="2">
    <citation type="submission" date="2018-11" db="EMBL/GenBank/DDBJ databases">
        <authorList>
            <consortium name="Pathogen Informatics"/>
        </authorList>
    </citation>
    <scope>NUCLEOTIDE SEQUENCE [LARGE SCALE GENOMIC DNA]</scope>
</reference>
<dbReference type="WBParaSite" id="OFLC_0000497901-mRNA-1">
    <property type="protein sequence ID" value="OFLC_0000497901-mRNA-1"/>
    <property type="gene ID" value="OFLC_0000497901"/>
</dbReference>